<name>A0A3R5THE2_MYTGA</name>
<reference evidence="1 2" key="1">
    <citation type="journal article" date="2016" name="PLoS ONE">
        <title>A First Insight into the Genome of the Filter-Feeder Mussel Mytilus galloprovincialis.</title>
        <authorList>
            <person name="Murgarella M."/>
            <person name="Puiu D."/>
            <person name="Novoa B."/>
            <person name="Figueras A."/>
            <person name="Posada D."/>
            <person name="Canchaya C."/>
        </authorList>
    </citation>
    <scope>NUCLEOTIDE SEQUENCE [LARGE SCALE GENOMIC DNA]</scope>
    <source>
        <tissue evidence="1">Muscle</tissue>
    </source>
</reference>
<accession>A0A3R5THE2</accession>
<dbReference type="EMBL" id="KV600405">
    <property type="protein sequence ID" value="OPL20789.1"/>
    <property type="molecule type" value="Genomic_DNA"/>
</dbReference>
<evidence type="ECO:0000313" key="1">
    <source>
        <dbReference type="EMBL" id="OPL20789.1"/>
    </source>
</evidence>
<proteinExistence type="predicted"/>
<protein>
    <submittedName>
        <fullName evidence="1">Uncharacterized protein</fullName>
    </submittedName>
</protein>
<sequence>MSIASDIQQKLSIQAVNKVFLRSDKVRKDLMVYLDTPQVDATKTVSVLWTENKFMASWEGIFLSDHQLYYEVSAGTYDSGVNILQWQYTNQTSVTFGLPGSVQASSGLKVHITIGAVSTGGFYNFVKGTVILP</sequence>
<feature type="non-terminal residue" evidence="1">
    <location>
        <position position="1"/>
    </location>
</feature>
<dbReference type="AlphaFoldDB" id="A0A3R5THE2"/>
<dbReference type="SMR" id="A0A3R5THE2"/>
<dbReference type="Proteomes" id="UP000266721">
    <property type="component" value="Unassembled WGS sequence"/>
</dbReference>
<keyword evidence="2" id="KW-1185">Reference proteome</keyword>
<evidence type="ECO:0000313" key="2">
    <source>
        <dbReference type="Proteomes" id="UP000266721"/>
    </source>
</evidence>
<organism evidence="1 2">
    <name type="scientific">Mytilus galloprovincialis</name>
    <name type="common">Mediterranean mussel</name>
    <dbReference type="NCBI Taxonomy" id="29158"/>
    <lineage>
        <taxon>Eukaryota</taxon>
        <taxon>Metazoa</taxon>
        <taxon>Spiralia</taxon>
        <taxon>Lophotrochozoa</taxon>
        <taxon>Mollusca</taxon>
        <taxon>Bivalvia</taxon>
        <taxon>Autobranchia</taxon>
        <taxon>Pteriomorphia</taxon>
        <taxon>Mytilida</taxon>
        <taxon>Mytiloidea</taxon>
        <taxon>Mytilidae</taxon>
        <taxon>Mytilinae</taxon>
        <taxon>Mytilus</taxon>
    </lineage>
</organism>
<gene>
    <name evidence="1" type="ORF">AM593_02570</name>
</gene>